<evidence type="ECO:0000313" key="2">
    <source>
        <dbReference type="EMBL" id="GMQ31117.1"/>
    </source>
</evidence>
<sequence length="238" mass="27959">MDLQKFFQEGLAHDLIMAERHYFVYRTIGEHAHLINPAPKSAERSALNYMQEPAMNQTILSLSKIYDKKSRNRAFQVRSLDSLLALEDRIDAEFPFNLEYFEEFEKLEKLTQTPFGSKSIESKGQLFEYLKSILDSQLVKSKVNHLKIVRDKYIVHNEHLEEVPHIPTFWEDMSFLLDVGKLISSVVGTIFLQTEYINMKETGLNRVHYSILFDFHWLIEMVGKVIGKENVNRWWDNG</sequence>
<dbReference type="Pfam" id="PF18734">
    <property type="entry name" value="HEPN_AbiU2"/>
    <property type="match status" value="1"/>
</dbReference>
<organism evidence="2 3">
    <name type="scientific">Algoriphagus confluentis</name>
    <dbReference type="NCBI Taxonomy" id="1697556"/>
    <lineage>
        <taxon>Bacteria</taxon>
        <taxon>Pseudomonadati</taxon>
        <taxon>Bacteroidota</taxon>
        <taxon>Cytophagia</taxon>
        <taxon>Cytophagales</taxon>
        <taxon>Cyclobacteriaceae</taxon>
        <taxon>Algoriphagus</taxon>
    </lineage>
</organism>
<evidence type="ECO:0000313" key="3">
    <source>
        <dbReference type="Proteomes" id="UP001338309"/>
    </source>
</evidence>
<dbReference type="EMBL" id="BTPD01000015">
    <property type="protein sequence ID" value="GMQ31117.1"/>
    <property type="molecule type" value="Genomic_DNA"/>
</dbReference>
<name>A0ABQ6PWJ8_9BACT</name>
<dbReference type="RefSeq" id="WP_338225821.1">
    <property type="nucleotide sequence ID" value="NZ_BTPD01000015.1"/>
</dbReference>
<gene>
    <name evidence="2" type="ORF">Aconfl_37600</name>
</gene>
<feature type="domain" description="HEPN AbiU2-like" evidence="1">
    <location>
        <begin position="3"/>
        <end position="158"/>
    </location>
</feature>
<comment type="caution">
    <text evidence="2">The sequence shown here is derived from an EMBL/GenBank/DDBJ whole genome shotgun (WGS) entry which is preliminary data.</text>
</comment>
<reference evidence="2 3" key="1">
    <citation type="submission" date="2023-08" db="EMBL/GenBank/DDBJ databases">
        <title>Draft genome sequence of Algoriphagus confluentis.</title>
        <authorList>
            <person name="Takatani N."/>
            <person name="Hosokawa M."/>
            <person name="Sawabe T."/>
        </authorList>
    </citation>
    <scope>NUCLEOTIDE SEQUENCE [LARGE SCALE GENOMIC DNA]</scope>
    <source>
        <strain evidence="2 3">NBRC 111222</strain>
    </source>
</reference>
<protein>
    <recommendedName>
        <fullName evidence="1">HEPN AbiU2-like domain-containing protein</fullName>
    </recommendedName>
</protein>
<accession>A0ABQ6PWJ8</accession>
<proteinExistence type="predicted"/>
<evidence type="ECO:0000259" key="1">
    <source>
        <dbReference type="Pfam" id="PF18734"/>
    </source>
</evidence>
<dbReference type="Proteomes" id="UP001338309">
    <property type="component" value="Unassembled WGS sequence"/>
</dbReference>
<dbReference type="InterPro" id="IPR040704">
    <property type="entry name" value="HEPN_AbiU2"/>
</dbReference>
<keyword evidence="3" id="KW-1185">Reference proteome</keyword>